<accession>A0A0V1KHL7</accession>
<keyword evidence="2" id="KW-1185">Reference proteome</keyword>
<dbReference type="Proteomes" id="UP000054721">
    <property type="component" value="Unassembled WGS sequence"/>
</dbReference>
<organism evidence="1 2">
    <name type="scientific">Trichinella nativa</name>
    <dbReference type="NCBI Taxonomy" id="6335"/>
    <lineage>
        <taxon>Eukaryota</taxon>
        <taxon>Metazoa</taxon>
        <taxon>Ecdysozoa</taxon>
        <taxon>Nematoda</taxon>
        <taxon>Enoplea</taxon>
        <taxon>Dorylaimia</taxon>
        <taxon>Trichinellida</taxon>
        <taxon>Trichinellidae</taxon>
        <taxon>Trichinella</taxon>
    </lineage>
</organism>
<proteinExistence type="predicted"/>
<name>A0A0V1KHL7_9BILA</name>
<sequence length="36" mass="4224">MRISHSRTSIKLKNEENEKCTLYDLDTARNTEKLGK</sequence>
<comment type="caution">
    <text evidence="1">The sequence shown here is derived from an EMBL/GenBank/DDBJ whole genome shotgun (WGS) entry which is preliminary data.</text>
</comment>
<reference evidence="1 2" key="1">
    <citation type="submission" date="2015-05" db="EMBL/GenBank/DDBJ databases">
        <title>Evolution of Trichinella species and genotypes.</title>
        <authorList>
            <person name="Korhonen P.K."/>
            <person name="Edoardo P."/>
            <person name="Giuseppe L.R."/>
            <person name="Gasser R.B."/>
        </authorList>
    </citation>
    <scope>NUCLEOTIDE SEQUENCE [LARGE SCALE GENOMIC DNA]</scope>
    <source>
        <strain evidence="1">ISS10</strain>
    </source>
</reference>
<evidence type="ECO:0000313" key="1">
    <source>
        <dbReference type="EMBL" id="KRZ46735.1"/>
    </source>
</evidence>
<gene>
    <name evidence="1" type="ORF">T02_8557</name>
</gene>
<evidence type="ECO:0000313" key="2">
    <source>
        <dbReference type="Proteomes" id="UP000054721"/>
    </source>
</evidence>
<dbReference type="AlphaFoldDB" id="A0A0V1KHL7"/>
<dbReference type="EMBL" id="JYDW01002374">
    <property type="protein sequence ID" value="KRZ46735.1"/>
    <property type="molecule type" value="Genomic_DNA"/>
</dbReference>
<protein>
    <submittedName>
        <fullName evidence="1">Uncharacterized protein</fullName>
    </submittedName>
</protein>